<dbReference type="GO" id="GO:0043200">
    <property type="term" value="P:response to amino acid"/>
    <property type="evidence" value="ECO:0007669"/>
    <property type="project" value="TreeGrafter"/>
</dbReference>
<dbReference type="SMART" id="SM00344">
    <property type="entry name" value="HTH_ASNC"/>
    <property type="match status" value="1"/>
</dbReference>
<dbReference type="InterPro" id="IPR011991">
    <property type="entry name" value="ArsR-like_HTH"/>
</dbReference>
<reference evidence="5 6" key="1">
    <citation type="submission" date="2017-06" db="EMBL/GenBank/DDBJ databases">
        <title>Complete genome sequence of Nitrospirillum amazonense strain CBAmC, an endophytic nitrogen-fixing and plant growth-promoting bacterium, isolated from sugarcane.</title>
        <authorList>
            <person name="Schwab S."/>
            <person name="dos Santos Teixeira K.R."/>
            <person name="Simoes Araujo J.L."/>
            <person name="Soares Vidal M."/>
            <person name="Borges de Freitas H.R."/>
            <person name="Rivello Crivelaro A.L."/>
            <person name="Bueno de Camargo Nunes A."/>
            <person name="dos Santos C.M."/>
            <person name="Palmeira da Silva Rosa D."/>
            <person name="da Silva Padilha D."/>
            <person name="da Silva E."/>
            <person name="Araujo Terra L."/>
            <person name="Soares Mendes V."/>
            <person name="Farinelli L."/>
            <person name="Magalhaes Cruz L."/>
            <person name="Baldani J.I."/>
        </authorList>
    </citation>
    <scope>NUCLEOTIDE SEQUENCE [LARGE SCALE GENOMIC DNA]</scope>
    <source>
        <strain evidence="5 6">CBAmC</strain>
    </source>
</reference>
<dbReference type="PANTHER" id="PTHR30154">
    <property type="entry name" value="LEUCINE-RESPONSIVE REGULATORY PROTEIN"/>
    <property type="match status" value="1"/>
</dbReference>
<dbReference type="EMBL" id="CP022111">
    <property type="protein sequence ID" value="ASG23402.1"/>
    <property type="molecule type" value="Genomic_DNA"/>
</dbReference>
<dbReference type="GO" id="GO:0043565">
    <property type="term" value="F:sequence-specific DNA binding"/>
    <property type="evidence" value="ECO:0007669"/>
    <property type="project" value="InterPro"/>
</dbReference>
<gene>
    <name evidence="5" type="ORF">Y958_21605</name>
</gene>
<evidence type="ECO:0000313" key="6">
    <source>
        <dbReference type="Proteomes" id="UP000197153"/>
    </source>
</evidence>
<dbReference type="RefSeq" id="WP_088873899.1">
    <property type="nucleotide sequence ID" value="NZ_CP022111.1"/>
</dbReference>
<dbReference type="PRINTS" id="PR00033">
    <property type="entry name" value="HTHASNC"/>
</dbReference>
<dbReference type="InterPro" id="IPR011008">
    <property type="entry name" value="Dimeric_a/b-barrel"/>
</dbReference>
<accession>A0A248JXG2</accession>
<organism evidence="5 6">
    <name type="scientific">Nitrospirillum viridazoti CBAmc</name>
    <dbReference type="NCBI Taxonomy" id="1441467"/>
    <lineage>
        <taxon>Bacteria</taxon>
        <taxon>Pseudomonadati</taxon>
        <taxon>Pseudomonadota</taxon>
        <taxon>Alphaproteobacteria</taxon>
        <taxon>Rhodospirillales</taxon>
        <taxon>Azospirillaceae</taxon>
        <taxon>Nitrospirillum</taxon>
        <taxon>Nitrospirillum viridazoti</taxon>
    </lineage>
</organism>
<dbReference type="AlphaFoldDB" id="A0A248JXG2"/>
<evidence type="ECO:0000313" key="5">
    <source>
        <dbReference type="EMBL" id="ASG23402.1"/>
    </source>
</evidence>
<protein>
    <submittedName>
        <fullName evidence="5">AsnC family transcriptional regulator</fullName>
    </submittedName>
</protein>
<dbReference type="GO" id="GO:0005829">
    <property type="term" value="C:cytosol"/>
    <property type="evidence" value="ECO:0007669"/>
    <property type="project" value="TreeGrafter"/>
</dbReference>
<dbReference type="InterPro" id="IPR019885">
    <property type="entry name" value="Tscrpt_reg_HTH_AsnC-type_CS"/>
</dbReference>
<sequence>MRHKLDGLDWKILDVLQQDGAASAADVGDKVGLSQSPCWRRIQRLEETGLIRQRVALLDRRELGLNFLVFAHVKLEAHAGDSLDAFRRAIADIPEVLECFVLMGQVDFLLRIVAKDVEAYEALFFKKLSQLPGVREINSMMAVSTVKETTALPLGQLRAELG</sequence>
<evidence type="ECO:0000256" key="1">
    <source>
        <dbReference type="ARBA" id="ARBA00023015"/>
    </source>
</evidence>
<dbReference type="Pfam" id="PF01037">
    <property type="entry name" value="AsnC_trans_reg"/>
    <property type="match status" value="1"/>
</dbReference>
<feature type="domain" description="HTH asnC-type" evidence="4">
    <location>
        <begin position="5"/>
        <end position="66"/>
    </location>
</feature>
<keyword evidence="1" id="KW-0805">Transcription regulation</keyword>
<dbReference type="PROSITE" id="PS00519">
    <property type="entry name" value="HTH_ASNC_1"/>
    <property type="match status" value="1"/>
</dbReference>
<dbReference type="SUPFAM" id="SSF54909">
    <property type="entry name" value="Dimeric alpha+beta barrel"/>
    <property type="match status" value="1"/>
</dbReference>
<dbReference type="CDD" id="cd00090">
    <property type="entry name" value="HTH_ARSR"/>
    <property type="match status" value="1"/>
</dbReference>
<dbReference type="KEGG" id="nao:Y958_21605"/>
<evidence type="ECO:0000259" key="4">
    <source>
        <dbReference type="PROSITE" id="PS50956"/>
    </source>
</evidence>
<dbReference type="InterPro" id="IPR036388">
    <property type="entry name" value="WH-like_DNA-bd_sf"/>
</dbReference>
<dbReference type="Pfam" id="PF13404">
    <property type="entry name" value="HTH_AsnC-type"/>
    <property type="match status" value="1"/>
</dbReference>
<keyword evidence="6" id="KW-1185">Reference proteome</keyword>
<dbReference type="Proteomes" id="UP000197153">
    <property type="component" value="Chromosome 2"/>
</dbReference>
<dbReference type="Gene3D" id="3.30.70.920">
    <property type="match status" value="1"/>
</dbReference>
<dbReference type="InterPro" id="IPR019887">
    <property type="entry name" value="Tscrpt_reg_AsnC/Lrp_C"/>
</dbReference>
<evidence type="ECO:0000256" key="3">
    <source>
        <dbReference type="ARBA" id="ARBA00023163"/>
    </source>
</evidence>
<dbReference type="GO" id="GO:0006355">
    <property type="term" value="P:regulation of DNA-templated transcription"/>
    <property type="evidence" value="ECO:0007669"/>
    <property type="project" value="UniProtKB-ARBA"/>
</dbReference>
<keyword evidence="2" id="KW-0238">DNA-binding</keyword>
<evidence type="ECO:0000256" key="2">
    <source>
        <dbReference type="ARBA" id="ARBA00023125"/>
    </source>
</evidence>
<name>A0A248JXG2_9PROT</name>
<dbReference type="InterPro" id="IPR019888">
    <property type="entry name" value="Tscrpt_reg_AsnC-like"/>
</dbReference>
<dbReference type="SUPFAM" id="SSF46785">
    <property type="entry name" value="Winged helix' DNA-binding domain"/>
    <property type="match status" value="1"/>
</dbReference>
<dbReference type="PANTHER" id="PTHR30154:SF17">
    <property type="entry name" value="DNA-BINDING TRANSCRIPTIONAL ACTIVATOR DECR"/>
    <property type="match status" value="1"/>
</dbReference>
<dbReference type="PROSITE" id="PS50956">
    <property type="entry name" value="HTH_ASNC_2"/>
    <property type="match status" value="1"/>
</dbReference>
<dbReference type="InterPro" id="IPR036390">
    <property type="entry name" value="WH_DNA-bd_sf"/>
</dbReference>
<dbReference type="Gene3D" id="1.10.10.10">
    <property type="entry name" value="Winged helix-like DNA-binding domain superfamily/Winged helix DNA-binding domain"/>
    <property type="match status" value="1"/>
</dbReference>
<dbReference type="InterPro" id="IPR000485">
    <property type="entry name" value="AsnC-type_HTH_dom"/>
</dbReference>
<proteinExistence type="predicted"/>
<keyword evidence="3" id="KW-0804">Transcription</keyword>